<dbReference type="InterPro" id="IPR005560">
    <property type="entry name" value="Csp_YhjQ"/>
</dbReference>
<sequence>METPREACLEACRACIEACSRLVSESRLDESGEDLERCVELGRECADTCLVMTELVAAESPQAAPFGHFCATLCRLCAQECQRHDPDWCLACADACEACAQLCGSVARAA</sequence>
<dbReference type="Gene3D" id="1.20.1270.360">
    <property type="match status" value="1"/>
</dbReference>
<dbReference type="PANTHER" id="PTHR37310:SF1">
    <property type="entry name" value="CYTOPLASMIC PROTEIN"/>
    <property type="match status" value="1"/>
</dbReference>
<proteinExistence type="predicted"/>
<dbReference type="Pfam" id="PF03860">
    <property type="entry name" value="Csp"/>
    <property type="match status" value="1"/>
</dbReference>
<reference evidence="1 2" key="1">
    <citation type="submission" date="2019-12" db="EMBL/GenBank/DDBJ databases">
        <title>Draft genome sequence of Pseudomonas otitidis recovered from a chicken carcass.</title>
        <authorList>
            <person name="Vieira T.R."/>
            <person name="Oliviera E.F.C."/>
            <person name="Silva N.M.V."/>
            <person name="Sambrano G.E."/>
            <person name="Cibulski S.P."/>
            <person name="Cardoso M.R.I."/>
        </authorList>
    </citation>
    <scope>NUCLEOTIDE SEQUENCE [LARGE SCALE GENOMIC DNA]</scope>
    <source>
        <strain evidence="1 2">25_K</strain>
    </source>
</reference>
<dbReference type="Proteomes" id="UP000461288">
    <property type="component" value="Unassembled WGS sequence"/>
</dbReference>
<dbReference type="RefSeq" id="WP_044406462.1">
    <property type="nucleotide sequence ID" value="NZ_BQIA01000006.1"/>
</dbReference>
<accession>A0A1I0UNI9</accession>
<dbReference type="PANTHER" id="PTHR37310">
    <property type="entry name" value="CYTOPLASMIC PROTEIN-RELATED"/>
    <property type="match status" value="1"/>
</dbReference>
<evidence type="ECO:0000313" key="1">
    <source>
        <dbReference type="EMBL" id="MWK54733.1"/>
    </source>
</evidence>
<protein>
    <submittedName>
        <fullName evidence="1">Four-helix bundle copper-binding protein</fullName>
    </submittedName>
</protein>
<evidence type="ECO:0000313" key="2">
    <source>
        <dbReference type="Proteomes" id="UP000461288"/>
    </source>
</evidence>
<dbReference type="STRING" id="319939.SAMN05216263_118121"/>
<organism evidence="1 2">
    <name type="scientific">Metapseudomonas otitidis</name>
    <dbReference type="NCBI Taxonomy" id="319939"/>
    <lineage>
        <taxon>Bacteria</taxon>
        <taxon>Pseudomonadati</taxon>
        <taxon>Pseudomonadota</taxon>
        <taxon>Gammaproteobacteria</taxon>
        <taxon>Pseudomonadales</taxon>
        <taxon>Pseudomonadaceae</taxon>
        <taxon>Metapseudomonas</taxon>
    </lineage>
</organism>
<dbReference type="EMBL" id="WTFN01000003">
    <property type="protein sequence ID" value="MWK54733.1"/>
    <property type="molecule type" value="Genomic_DNA"/>
</dbReference>
<comment type="caution">
    <text evidence="1">The sequence shown here is derived from an EMBL/GenBank/DDBJ whole genome shotgun (WGS) entry which is preliminary data.</text>
</comment>
<name>A0A1I0UNI9_9GAMM</name>
<dbReference type="AlphaFoldDB" id="A0A1I0UNI9"/>
<gene>
    <name evidence="1" type="ORF">GO594_01970</name>
</gene>